<evidence type="ECO:0000313" key="2">
    <source>
        <dbReference type="EMBL" id="KAF5177995.1"/>
    </source>
</evidence>
<feature type="compositionally biased region" description="Polar residues" evidence="1">
    <location>
        <begin position="74"/>
        <end position="86"/>
    </location>
</feature>
<dbReference type="AlphaFoldDB" id="A0A7J6V185"/>
<evidence type="ECO:0000256" key="1">
    <source>
        <dbReference type="SAM" id="MobiDB-lite"/>
    </source>
</evidence>
<feature type="region of interest" description="Disordered" evidence="1">
    <location>
        <begin position="63"/>
        <end position="86"/>
    </location>
</feature>
<organism evidence="2 3">
    <name type="scientific">Thalictrum thalictroides</name>
    <name type="common">Rue-anemone</name>
    <name type="synonym">Anemone thalictroides</name>
    <dbReference type="NCBI Taxonomy" id="46969"/>
    <lineage>
        <taxon>Eukaryota</taxon>
        <taxon>Viridiplantae</taxon>
        <taxon>Streptophyta</taxon>
        <taxon>Embryophyta</taxon>
        <taxon>Tracheophyta</taxon>
        <taxon>Spermatophyta</taxon>
        <taxon>Magnoliopsida</taxon>
        <taxon>Ranunculales</taxon>
        <taxon>Ranunculaceae</taxon>
        <taxon>Thalictroideae</taxon>
        <taxon>Thalictrum</taxon>
    </lineage>
</organism>
<accession>A0A7J6V185</accession>
<protein>
    <submittedName>
        <fullName evidence="2">Uncharacterized protein</fullName>
    </submittedName>
</protein>
<dbReference type="Proteomes" id="UP000554482">
    <property type="component" value="Unassembled WGS sequence"/>
</dbReference>
<reference evidence="2 3" key="1">
    <citation type="submission" date="2020-06" db="EMBL/GenBank/DDBJ databases">
        <title>Transcriptomic and genomic resources for Thalictrum thalictroides and T. hernandezii: Facilitating candidate gene discovery in an emerging model plant lineage.</title>
        <authorList>
            <person name="Arias T."/>
            <person name="Riano-Pachon D.M."/>
            <person name="Di Stilio V.S."/>
        </authorList>
    </citation>
    <scope>NUCLEOTIDE SEQUENCE [LARGE SCALE GENOMIC DNA]</scope>
    <source>
        <strain evidence="3">cv. WT478/WT964</strain>
        <tissue evidence="2">Leaves</tissue>
    </source>
</reference>
<proteinExistence type="predicted"/>
<evidence type="ECO:0000313" key="3">
    <source>
        <dbReference type="Proteomes" id="UP000554482"/>
    </source>
</evidence>
<name>A0A7J6V185_THATH</name>
<sequence length="86" mass="9766">MPRKKFLNETANTPTSTMELVSPITEVVTRAMNCSTKHFNYLHALDTNLDKLEQEMAQLNERKSDVNHNVIAEATNTQTSTMELVK</sequence>
<keyword evidence="3" id="KW-1185">Reference proteome</keyword>
<dbReference type="EMBL" id="JABWDY010040618">
    <property type="protein sequence ID" value="KAF5177995.1"/>
    <property type="molecule type" value="Genomic_DNA"/>
</dbReference>
<comment type="caution">
    <text evidence="2">The sequence shown here is derived from an EMBL/GenBank/DDBJ whole genome shotgun (WGS) entry which is preliminary data.</text>
</comment>
<gene>
    <name evidence="2" type="ORF">FRX31_032417</name>
</gene>